<keyword evidence="15" id="KW-1185">Reference proteome</keyword>
<evidence type="ECO:0000313" key="14">
    <source>
        <dbReference type="EMBL" id="KOB65998.1"/>
    </source>
</evidence>
<evidence type="ECO:0000256" key="2">
    <source>
        <dbReference type="ARBA" id="ARBA00007193"/>
    </source>
</evidence>
<feature type="non-terminal residue" evidence="14">
    <location>
        <position position="1"/>
    </location>
</feature>
<evidence type="ECO:0000256" key="8">
    <source>
        <dbReference type="ARBA" id="ARBA00023065"/>
    </source>
</evidence>
<reference evidence="14 15" key="1">
    <citation type="journal article" date="2015" name="Genome Biol. Evol.">
        <title>The genome of winter moth (Operophtera brumata) provides a genomic perspective on sexual dimorphism and phenology.</title>
        <authorList>
            <person name="Derks M.F."/>
            <person name="Smit S."/>
            <person name="Salis L."/>
            <person name="Schijlen E."/>
            <person name="Bossers A."/>
            <person name="Mateman C."/>
            <person name="Pijl A.S."/>
            <person name="de Ridder D."/>
            <person name="Groenen M.A."/>
            <person name="Visser M.E."/>
            <person name="Megens H.J."/>
        </authorList>
    </citation>
    <scope>NUCLEOTIDE SEQUENCE [LARGE SCALE GENOMIC DNA]</scope>
    <source>
        <strain evidence="14">WM2013NL</strain>
        <tissue evidence="14">Head and thorax</tissue>
    </source>
</reference>
<dbReference type="AlphaFoldDB" id="A0A0L7KRT3"/>
<evidence type="ECO:0000256" key="13">
    <source>
        <dbReference type="SAM" id="Phobius"/>
    </source>
</evidence>
<dbReference type="InterPro" id="IPR001873">
    <property type="entry name" value="ENaC"/>
</dbReference>
<evidence type="ECO:0000256" key="11">
    <source>
        <dbReference type="ARBA" id="ARBA00023303"/>
    </source>
</evidence>
<keyword evidence="4 12" id="KW-0894">Sodium channel</keyword>
<keyword evidence="3 12" id="KW-0813">Transport</keyword>
<keyword evidence="6 13" id="KW-1133">Transmembrane helix</keyword>
<comment type="subcellular location">
    <subcellularLocation>
        <location evidence="1">Membrane</location>
        <topology evidence="1">Multi-pass membrane protein</topology>
    </subcellularLocation>
</comment>
<keyword evidence="11 12" id="KW-0407">Ion channel</keyword>
<accession>A0A0L7KRT3</accession>
<evidence type="ECO:0000256" key="3">
    <source>
        <dbReference type="ARBA" id="ARBA00022448"/>
    </source>
</evidence>
<dbReference type="PANTHER" id="PTHR11690">
    <property type="entry name" value="AMILORIDE-SENSITIVE SODIUM CHANNEL-RELATED"/>
    <property type="match status" value="1"/>
</dbReference>
<keyword evidence="7" id="KW-0915">Sodium</keyword>
<evidence type="ECO:0000256" key="9">
    <source>
        <dbReference type="ARBA" id="ARBA00023136"/>
    </source>
</evidence>
<dbReference type="STRING" id="104452.A0A0L7KRT3"/>
<dbReference type="Proteomes" id="UP000037510">
    <property type="component" value="Unassembled WGS sequence"/>
</dbReference>
<sequence>LLWLVLVILSWYGSALLIIAAWDAFVTSPISFGAETTYLNWETKMPAVAICEMFNDAKIYNVSDTYTLVEVCYLTKKPDPMCPTSNFRYYAELVRSDCDQMVKNCSYNDKEFNCCEYFQTIDTDLGKIHNRGLLKFDLMIASTRDFSRQITIRNIENDPLIVETNSEQRACRFHYENENGIYPLYSYSACTVRCRKKGQMDMCGCNDHFMLGTSEYINLITLLVPRLYRAVSQEGTNGYGRVSTLTLLLYSYRACTVRCRKKGQMDMCGCNDHFMLGTMSVGGTTGLFVGASVLSFIELIFFFTVRFVSNILMGNKKPTNVVHIRKLASLQ</sequence>
<comment type="similarity">
    <text evidence="2 12">Belongs to the amiloride-sensitive sodium channel (TC 1.A.6) family.</text>
</comment>
<evidence type="ECO:0000256" key="10">
    <source>
        <dbReference type="ARBA" id="ARBA00023201"/>
    </source>
</evidence>
<comment type="caution">
    <text evidence="14">The sequence shown here is derived from an EMBL/GenBank/DDBJ whole genome shotgun (WGS) entry which is preliminary data.</text>
</comment>
<feature type="non-terminal residue" evidence="14">
    <location>
        <position position="331"/>
    </location>
</feature>
<dbReference type="GO" id="GO:0005886">
    <property type="term" value="C:plasma membrane"/>
    <property type="evidence" value="ECO:0007669"/>
    <property type="project" value="TreeGrafter"/>
</dbReference>
<evidence type="ECO:0000256" key="6">
    <source>
        <dbReference type="ARBA" id="ARBA00022989"/>
    </source>
</evidence>
<proteinExistence type="inferred from homology"/>
<evidence type="ECO:0000256" key="12">
    <source>
        <dbReference type="RuleBase" id="RU000679"/>
    </source>
</evidence>
<gene>
    <name evidence="14" type="ORF">OBRU01_21926</name>
</gene>
<name>A0A0L7KRT3_OPEBR</name>
<evidence type="ECO:0000256" key="1">
    <source>
        <dbReference type="ARBA" id="ARBA00004141"/>
    </source>
</evidence>
<keyword evidence="8 12" id="KW-0406">Ion transport</keyword>
<dbReference type="GO" id="GO:0015280">
    <property type="term" value="F:ligand-gated sodium channel activity"/>
    <property type="evidence" value="ECO:0007669"/>
    <property type="project" value="TreeGrafter"/>
</dbReference>
<keyword evidence="9 13" id="KW-0472">Membrane</keyword>
<dbReference type="EMBL" id="JTDY01006454">
    <property type="protein sequence ID" value="KOB65998.1"/>
    <property type="molecule type" value="Genomic_DNA"/>
</dbReference>
<organism evidence="14 15">
    <name type="scientific">Operophtera brumata</name>
    <name type="common">Winter moth</name>
    <name type="synonym">Phalaena brumata</name>
    <dbReference type="NCBI Taxonomy" id="104452"/>
    <lineage>
        <taxon>Eukaryota</taxon>
        <taxon>Metazoa</taxon>
        <taxon>Ecdysozoa</taxon>
        <taxon>Arthropoda</taxon>
        <taxon>Hexapoda</taxon>
        <taxon>Insecta</taxon>
        <taxon>Pterygota</taxon>
        <taxon>Neoptera</taxon>
        <taxon>Endopterygota</taxon>
        <taxon>Lepidoptera</taxon>
        <taxon>Glossata</taxon>
        <taxon>Ditrysia</taxon>
        <taxon>Geometroidea</taxon>
        <taxon>Geometridae</taxon>
        <taxon>Larentiinae</taxon>
        <taxon>Operophtera</taxon>
    </lineage>
</organism>
<dbReference type="PANTHER" id="PTHR11690:SF175">
    <property type="entry name" value="PICKPOCKET 13-RELATED"/>
    <property type="match status" value="1"/>
</dbReference>
<evidence type="ECO:0000313" key="15">
    <source>
        <dbReference type="Proteomes" id="UP000037510"/>
    </source>
</evidence>
<keyword evidence="10 12" id="KW-0739">Sodium transport</keyword>
<evidence type="ECO:0000256" key="4">
    <source>
        <dbReference type="ARBA" id="ARBA00022461"/>
    </source>
</evidence>
<evidence type="ECO:0000256" key="5">
    <source>
        <dbReference type="ARBA" id="ARBA00022692"/>
    </source>
</evidence>
<dbReference type="Pfam" id="PF00858">
    <property type="entry name" value="ASC"/>
    <property type="match status" value="2"/>
</dbReference>
<feature type="transmembrane region" description="Helical" evidence="13">
    <location>
        <begin position="287"/>
        <end position="308"/>
    </location>
</feature>
<evidence type="ECO:0000256" key="7">
    <source>
        <dbReference type="ARBA" id="ARBA00023053"/>
    </source>
</evidence>
<keyword evidence="5 12" id="KW-0812">Transmembrane</keyword>
<protein>
    <submittedName>
        <fullName evidence="14">Putative pickpocket 13</fullName>
    </submittedName>
</protein>